<gene>
    <name evidence="1" type="ORF">HNQ96_003332</name>
    <name evidence="2" type="ORF">IHE39_19280</name>
</gene>
<comment type="caution">
    <text evidence="1">The sequence shown here is derived from an EMBL/GenBank/DDBJ whole genome shotgun (WGS) entry which is preliminary data.</text>
</comment>
<reference evidence="1 3" key="1">
    <citation type="submission" date="2020-08" db="EMBL/GenBank/DDBJ databases">
        <title>Genomic Encyclopedia of Type Strains, Phase IV (KMG-IV): sequencing the most valuable type-strain genomes for metagenomic binning, comparative biology and taxonomic classification.</title>
        <authorList>
            <person name="Goeker M."/>
        </authorList>
    </citation>
    <scope>NUCLEOTIDE SEQUENCE [LARGE SCALE GENOMIC DNA]</scope>
    <source>
        <strain evidence="1 3">DSM 17454</strain>
    </source>
</reference>
<dbReference type="Proteomes" id="UP000598227">
    <property type="component" value="Unassembled WGS sequence"/>
</dbReference>
<keyword evidence="4" id="KW-1185">Reference proteome</keyword>
<name>A0A8E2BCC6_9HYPH</name>
<evidence type="ECO:0000313" key="1">
    <source>
        <dbReference type="EMBL" id="MBB6467451.1"/>
    </source>
</evidence>
<dbReference type="Proteomes" id="UP000532373">
    <property type="component" value="Unassembled WGS sequence"/>
</dbReference>
<reference evidence="2 4" key="2">
    <citation type="submission" date="2020-09" db="EMBL/GenBank/DDBJ databases">
        <title>Draft Genome Sequence of Aminobacter carboxidus type strain DSM 1086, a soil Gram-negative carboxydobacterium.</title>
        <authorList>
            <person name="Turrini P."/>
            <person name="Tescari M."/>
            <person name="Artuso I."/>
            <person name="Lugli G.A."/>
            <person name="Frangipani E."/>
            <person name="Ventura M."/>
            <person name="Visca P."/>
        </authorList>
    </citation>
    <scope>NUCLEOTIDE SEQUENCE [LARGE SCALE GENOMIC DNA]</scope>
    <source>
        <strain evidence="2 4">DSM 1086</strain>
    </source>
</reference>
<dbReference type="AlphaFoldDB" id="A0A8E2BCC6"/>
<organism evidence="1 3">
    <name type="scientific">Aminobacter carboxidus</name>
    <dbReference type="NCBI Taxonomy" id="376165"/>
    <lineage>
        <taxon>Bacteria</taxon>
        <taxon>Pseudomonadati</taxon>
        <taxon>Pseudomonadota</taxon>
        <taxon>Alphaproteobacteria</taxon>
        <taxon>Hyphomicrobiales</taxon>
        <taxon>Phyllobacteriaceae</taxon>
        <taxon>Aminobacter</taxon>
    </lineage>
</organism>
<dbReference type="EMBL" id="JACZEP010000006">
    <property type="protein sequence ID" value="MBE1206440.1"/>
    <property type="molecule type" value="Genomic_DNA"/>
</dbReference>
<dbReference type="EMBL" id="JACHGI010000006">
    <property type="protein sequence ID" value="MBB6467451.1"/>
    <property type="molecule type" value="Genomic_DNA"/>
</dbReference>
<evidence type="ECO:0000313" key="3">
    <source>
        <dbReference type="Proteomes" id="UP000532373"/>
    </source>
</evidence>
<proteinExistence type="predicted"/>
<dbReference type="RefSeq" id="WP_184769854.1">
    <property type="nucleotide sequence ID" value="NZ_JACHGI010000006.1"/>
</dbReference>
<sequence length="61" mass="6776">MAKLDWKFADRIEQTPESLLVCPRSLPCEAPLREFLASLYVTTTRALSGNPLASSKVRLAL</sequence>
<protein>
    <submittedName>
        <fullName evidence="1">Uncharacterized protein</fullName>
    </submittedName>
</protein>
<evidence type="ECO:0000313" key="2">
    <source>
        <dbReference type="EMBL" id="MBE1206440.1"/>
    </source>
</evidence>
<accession>A0A8E2BCC6</accession>
<evidence type="ECO:0000313" key="4">
    <source>
        <dbReference type="Proteomes" id="UP000598227"/>
    </source>
</evidence>